<dbReference type="PANTHER" id="PTHR22923">
    <property type="entry name" value="CEREBELLIN-RELATED"/>
    <property type="match status" value="1"/>
</dbReference>
<dbReference type="PROSITE" id="PS50871">
    <property type="entry name" value="C1Q"/>
    <property type="match status" value="1"/>
</dbReference>
<proteinExistence type="predicted"/>
<dbReference type="InterPro" id="IPR050822">
    <property type="entry name" value="Cerebellin_Synaptic_Org"/>
</dbReference>
<dbReference type="InterPro" id="IPR008983">
    <property type="entry name" value="Tumour_necrosis_fac-like_dom"/>
</dbReference>
<name>A0A6J8AD44_MYTCO</name>
<dbReference type="SMART" id="SM00110">
    <property type="entry name" value="C1Q"/>
    <property type="match status" value="1"/>
</dbReference>
<sequence>MASGSSSISSDSESLISCSKFHFEEKVLEKLVRLEHKMDLNEKKLKKWEDAFAFKLEKMDEAIKQTDIFVETVRENQLQEQSRINDSYHEIVERFKVQSNNETEFHGEQMNTLLESLSSKIEEFSVAEKNRENALESLQNTLHQEQNRFNQSFELILENFRLSSNRTIEELTARQQKDYETLMEKRTIVAFSAYTTKPQTITSNTNIKFENVWTNIGNGYDPSTGIFTAPRQGVYHMSAVVMSKNKWELYLHLKHNNEYTAGSYITGDGYKTGTFDVVFSLQKGDKVSVGSKANSFTVFSNSDQYTTFSGHLIA</sequence>
<reference evidence="5 6" key="1">
    <citation type="submission" date="2020-06" db="EMBL/GenBank/DDBJ databases">
        <authorList>
            <person name="Li R."/>
            <person name="Bekaert M."/>
        </authorList>
    </citation>
    <scope>NUCLEOTIDE SEQUENCE [LARGE SCALE GENOMIC DNA]</scope>
    <source>
        <strain evidence="6">wild</strain>
    </source>
</reference>
<protein>
    <submittedName>
        <fullName evidence="5">C1QL</fullName>
    </submittedName>
</protein>
<dbReference type="AlphaFoldDB" id="A0A6J8AD44"/>
<keyword evidence="2" id="KW-0964">Secreted</keyword>
<gene>
    <name evidence="5" type="ORF">MCOR_6077</name>
</gene>
<dbReference type="Proteomes" id="UP000507470">
    <property type="component" value="Unassembled WGS sequence"/>
</dbReference>
<evidence type="ECO:0000259" key="4">
    <source>
        <dbReference type="PROSITE" id="PS50871"/>
    </source>
</evidence>
<evidence type="ECO:0000256" key="2">
    <source>
        <dbReference type="ARBA" id="ARBA00022525"/>
    </source>
</evidence>
<accession>A0A6J8AD44</accession>
<dbReference type="PRINTS" id="PR00007">
    <property type="entry name" value="COMPLEMNTC1Q"/>
</dbReference>
<comment type="subcellular location">
    <subcellularLocation>
        <location evidence="1">Secreted</location>
    </subcellularLocation>
</comment>
<evidence type="ECO:0000313" key="6">
    <source>
        <dbReference type="Proteomes" id="UP000507470"/>
    </source>
</evidence>
<dbReference type="PANTHER" id="PTHR22923:SF102">
    <property type="entry name" value="CEREBELLIN 13-RELATED"/>
    <property type="match status" value="1"/>
</dbReference>
<dbReference type="Gene3D" id="2.60.120.40">
    <property type="match status" value="1"/>
</dbReference>
<evidence type="ECO:0000256" key="3">
    <source>
        <dbReference type="ARBA" id="ARBA00022729"/>
    </source>
</evidence>
<dbReference type="InterPro" id="IPR001073">
    <property type="entry name" value="C1q_dom"/>
</dbReference>
<dbReference type="EMBL" id="CACVKT020001120">
    <property type="protein sequence ID" value="CAC5365379.1"/>
    <property type="molecule type" value="Genomic_DNA"/>
</dbReference>
<evidence type="ECO:0000313" key="5">
    <source>
        <dbReference type="EMBL" id="CAC5365379.1"/>
    </source>
</evidence>
<evidence type="ECO:0000256" key="1">
    <source>
        <dbReference type="ARBA" id="ARBA00004613"/>
    </source>
</evidence>
<dbReference type="GO" id="GO:0005576">
    <property type="term" value="C:extracellular region"/>
    <property type="evidence" value="ECO:0007669"/>
    <property type="project" value="UniProtKB-SubCell"/>
</dbReference>
<organism evidence="5 6">
    <name type="scientific">Mytilus coruscus</name>
    <name type="common">Sea mussel</name>
    <dbReference type="NCBI Taxonomy" id="42192"/>
    <lineage>
        <taxon>Eukaryota</taxon>
        <taxon>Metazoa</taxon>
        <taxon>Spiralia</taxon>
        <taxon>Lophotrochozoa</taxon>
        <taxon>Mollusca</taxon>
        <taxon>Bivalvia</taxon>
        <taxon>Autobranchia</taxon>
        <taxon>Pteriomorphia</taxon>
        <taxon>Mytilida</taxon>
        <taxon>Mytiloidea</taxon>
        <taxon>Mytilidae</taxon>
        <taxon>Mytilinae</taxon>
        <taxon>Mytilus</taxon>
    </lineage>
</organism>
<dbReference type="Pfam" id="PF00386">
    <property type="entry name" value="C1q"/>
    <property type="match status" value="1"/>
</dbReference>
<feature type="domain" description="C1q" evidence="4">
    <location>
        <begin position="184"/>
        <end position="314"/>
    </location>
</feature>
<keyword evidence="6" id="KW-1185">Reference proteome</keyword>
<dbReference type="SUPFAM" id="SSF49842">
    <property type="entry name" value="TNF-like"/>
    <property type="match status" value="1"/>
</dbReference>
<keyword evidence="3" id="KW-0732">Signal</keyword>
<dbReference type="OrthoDB" id="6087937at2759"/>